<gene>
    <name evidence="3" type="primary">CSR1_1</name>
    <name evidence="3" type="ORF">H4R26_000685</name>
</gene>
<dbReference type="Pfam" id="PF03765">
    <property type="entry name" value="CRAL_TRIO_N"/>
    <property type="match status" value="1"/>
</dbReference>
<dbReference type="InterPro" id="IPR011074">
    <property type="entry name" value="CRAL/TRIO_N_dom"/>
</dbReference>
<dbReference type="SUPFAM" id="SSF52087">
    <property type="entry name" value="CRAL/TRIO domain"/>
    <property type="match status" value="1"/>
</dbReference>
<dbReference type="PROSITE" id="PS50191">
    <property type="entry name" value="CRAL_TRIO"/>
    <property type="match status" value="1"/>
</dbReference>
<dbReference type="SMART" id="SM01100">
    <property type="entry name" value="CRAL_TRIO_N"/>
    <property type="match status" value="1"/>
</dbReference>
<feature type="compositionally biased region" description="Polar residues" evidence="1">
    <location>
        <begin position="1"/>
        <end position="16"/>
    </location>
</feature>
<dbReference type="InterPro" id="IPR036865">
    <property type="entry name" value="CRAL-TRIO_dom_sf"/>
</dbReference>
<dbReference type="EMBL" id="JANBQF010000022">
    <property type="protein sequence ID" value="KAJ2007606.1"/>
    <property type="molecule type" value="Genomic_DNA"/>
</dbReference>
<dbReference type="PANTHER" id="PTHR46590">
    <property type="entry name" value="PHOSPHATIDYLINOSITOL TRANSFER PROTEIN CSR1-RELATED"/>
    <property type="match status" value="1"/>
</dbReference>
<dbReference type="AlphaFoldDB" id="A0A9W8BGB3"/>
<dbReference type="InterPro" id="IPR036273">
    <property type="entry name" value="CRAL/TRIO_N_dom_sf"/>
</dbReference>
<dbReference type="SUPFAM" id="SSF46938">
    <property type="entry name" value="CRAL/TRIO N-terminal domain"/>
    <property type="match status" value="1"/>
</dbReference>
<feature type="domain" description="CRAL-TRIO" evidence="2">
    <location>
        <begin position="223"/>
        <end position="380"/>
    </location>
</feature>
<evidence type="ECO:0000313" key="4">
    <source>
        <dbReference type="Proteomes" id="UP001150907"/>
    </source>
</evidence>
<dbReference type="InterPro" id="IPR001251">
    <property type="entry name" value="CRAL-TRIO_dom"/>
</dbReference>
<feature type="region of interest" description="Disordered" evidence="1">
    <location>
        <begin position="49"/>
        <end position="116"/>
    </location>
</feature>
<dbReference type="InterPro" id="IPR052432">
    <property type="entry name" value="PITP/CRAL-TRIO"/>
</dbReference>
<evidence type="ECO:0000256" key="1">
    <source>
        <dbReference type="SAM" id="MobiDB-lite"/>
    </source>
</evidence>
<organism evidence="3 4">
    <name type="scientific">Coemansia thaxteri</name>
    <dbReference type="NCBI Taxonomy" id="2663907"/>
    <lineage>
        <taxon>Eukaryota</taxon>
        <taxon>Fungi</taxon>
        <taxon>Fungi incertae sedis</taxon>
        <taxon>Zoopagomycota</taxon>
        <taxon>Kickxellomycotina</taxon>
        <taxon>Kickxellomycetes</taxon>
        <taxon>Kickxellales</taxon>
        <taxon>Kickxellaceae</taxon>
        <taxon>Coemansia</taxon>
    </lineage>
</organism>
<dbReference type="Pfam" id="PF00650">
    <property type="entry name" value="CRAL_TRIO"/>
    <property type="match status" value="1"/>
</dbReference>
<dbReference type="OrthoDB" id="43460at2759"/>
<dbReference type="CDD" id="cd00170">
    <property type="entry name" value="SEC14"/>
    <property type="match status" value="1"/>
</dbReference>
<comment type="caution">
    <text evidence="3">The sequence shown here is derived from an EMBL/GenBank/DDBJ whole genome shotgun (WGS) entry which is preliminary data.</text>
</comment>
<protein>
    <submittedName>
        <fullName evidence="3">Phosphatidylinositol transfer protein csr1</fullName>
    </submittedName>
</protein>
<feature type="compositionally biased region" description="Low complexity" evidence="1">
    <location>
        <begin position="49"/>
        <end position="65"/>
    </location>
</feature>
<feature type="compositionally biased region" description="Low complexity" evidence="1">
    <location>
        <begin position="92"/>
        <end position="116"/>
    </location>
</feature>
<reference evidence="3" key="1">
    <citation type="submission" date="2022-07" db="EMBL/GenBank/DDBJ databases">
        <title>Phylogenomic reconstructions and comparative analyses of Kickxellomycotina fungi.</title>
        <authorList>
            <person name="Reynolds N.K."/>
            <person name="Stajich J.E."/>
            <person name="Barry K."/>
            <person name="Grigoriev I.V."/>
            <person name="Crous P."/>
            <person name="Smith M.E."/>
        </authorList>
    </citation>
    <scope>NUCLEOTIDE SEQUENCE</scope>
    <source>
        <strain evidence="3">IMI 214461</strain>
    </source>
</reference>
<dbReference type="SMART" id="SM00516">
    <property type="entry name" value="SEC14"/>
    <property type="match status" value="1"/>
</dbReference>
<sequence>MTNAVLEQYDSGTPISEGTLGHLTPEQDAALRDLWTRLLDLLPTPALDPLSAPTPSPASASSLSPSPSPAPSAPLPATAKRTSRLRLPGTTASASSSASLSQLPSSSADKPHASNSSNSGGWFGFGAAKTEPTAFRQLVGEVAPASSRPPERAAIDAGARPALTMREAFWSTVLCDNPDVLLLRFLRARKWRPDDALAMLVACLRWRQTEDVDRLVWTGESQLNLALMRSGVGAMHRTDRIGQPVLYVPVRLNDPKAQPPEHMVDYTVYLMEVARVVLHPPVEKVCLLVDTTDMSMSNMDWNFFRTFLTYLEHYYPECLGLVLIYNASWVFHGLWKLIRPLLDPVVASKVHFAADQKELQRFIAPENLPLEYGGTGNFSYTYAMPEEKENAPMFDVMARDSAAAAHLAACDEFETATRAWAAAVTTAASQPDQSPDVDARRNAAASGVVAASKAMDKFCRARTQYHRTGIIAADMAVNWTP</sequence>
<proteinExistence type="predicted"/>
<feature type="region of interest" description="Disordered" evidence="1">
    <location>
        <begin position="1"/>
        <end position="21"/>
    </location>
</feature>
<accession>A0A9W8BGB3</accession>
<keyword evidence="4" id="KW-1185">Reference proteome</keyword>
<name>A0A9W8BGB3_9FUNG</name>
<dbReference type="Gene3D" id="3.40.525.10">
    <property type="entry name" value="CRAL-TRIO lipid binding domain"/>
    <property type="match status" value="1"/>
</dbReference>
<dbReference type="Proteomes" id="UP001150907">
    <property type="component" value="Unassembled WGS sequence"/>
</dbReference>
<evidence type="ECO:0000313" key="3">
    <source>
        <dbReference type="EMBL" id="KAJ2007606.1"/>
    </source>
</evidence>
<evidence type="ECO:0000259" key="2">
    <source>
        <dbReference type="PROSITE" id="PS50191"/>
    </source>
</evidence>
<dbReference type="PANTHER" id="PTHR46590:SF1">
    <property type="entry name" value="PHOSPHATIDYLINOSITOL TRANSFER PROTEIN CSR1"/>
    <property type="match status" value="1"/>
</dbReference>